<keyword evidence="2" id="KW-1185">Reference proteome</keyword>
<gene>
    <name evidence="1" type="ORF">MLD38_028654</name>
</gene>
<dbReference type="EMBL" id="CM042887">
    <property type="protein sequence ID" value="KAI4330357.1"/>
    <property type="molecule type" value="Genomic_DNA"/>
</dbReference>
<dbReference type="Proteomes" id="UP001057402">
    <property type="component" value="Chromosome 8"/>
</dbReference>
<evidence type="ECO:0000313" key="1">
    <source>
        <dbReference type="EMBL" id="KAI4330357.1"/>
    </source>
</evidence>
<protein>
    <submittedName>
        <fullName evidence="1">Uncharacterized protein</fullName>
    </submittedName>
</protein>
<comment type="caution">
    <text evidence="1">The sequence shown here is derived from an EMBL/GenBank/DDBJ whole genome shotgun (WGS) entry which is preliminary data.</text>
</comment>
<proteinExistence type="predicted"/>
<name>A0ACB9N1C8_9MYRT</name>
<accession>A0ACB9N1C8</accession>
<sequence>MDRTRVPDSDDDSFHSNYQESELRIASEFLTTWLPFLSRDLCSRCSLLLSDRINSLASGGGGTLDGKDANVKFGDDVKRSVPTVERDCELDEVNNICEGNSMGCKDDESDANSLGSWKDGAQGFVEGNLDTSGSKAGNDSLVIQPRGRPSWADMAQEDELEQEEEDSERLSGKQAVAVSISSHELQLNAASEKPTLSRDQREYLRFKNVQRNKDFLCFERVDGKLINILQGLELHSGVFSAAEQKRIIDFIYQLQDMGKGGKLKELEICAYGNEP</sequence>
<reference evidence="2" key="1">
    <citation type="journal article" date="2023" name="Front. Plant Sci.">
        <title>Chromosomal-level genome assembly of Melastoma candidum provides insights into trichome evolution.</title>
        <authorList>
            <person name="Zhong Y."/>
            <person name="Wu W."/>
            <person name="Sun C."/>
            <person name="Zou P."/>
            <person name="Liu Y."/>
            <person name="Dai S."/>
            <person name="Zhou R."/>
        </authorList>
    </citation>
    <scope>NUCLEOTIDE SEQUENCE [LARGE SCALE GENOMIC DNA]</scope>
</reference>
<evidence type="ECO:0000313" key="2">
    <source>
        <dbReference type="Proteomes" id="UP001057402"/>
    </source>
</evidence>
<organism evidence="1 2">
    <name type="scientific">Melastoma candidum</name>
    <dbReference type="NCBI Taxonomy" id="119954"/>
    <lineage>
        <taxon>Eukaryota</taxon>
        <taxon>Viridiplantae</taxon>
        <taxon>Streptophyta</taxon>
        <taxon>Embryophyta</taxon>
        <taxon>Tracheophyta</taxon>
        <taxon>Spermatophyta</taxon>
        <taxon>Magnoliopsida</taxon>
        <taxon>eudicotyledons</taxon>
        <taxon>Gunneridae</taxon>
        <taxon>Pentapetalae</taxon>
        <taxon>rosids</taxon>
        <taxon>malvids</taxon>
        <taxon>Myrtales</taxon>
        <taxon>Melastomataceae</taxon>
        <taxon>Melastomatoideae</taxon>
        <taxon>Melastomateae</taxon>
        <taxon>Melastoma</taxon>
    </lineage>
</organism>